<proteinExistence type="predicted"/>
<comment type="caution">
    <text evidence="1">The sequence shown here is derived from an EMBL/GenBank/DDBJ whole genome shotgun (WGS) entry which is preliminary data.</text>
</comment>
<gene>
    <name evidence="1" type="ORF">DES51_101373</name>
</gene>
<dbReference type="AlphaFoldDB" id="A0A318KYU0"/>
<dbReference type="EMBL" id="QJKH01000001">
    <property type="protein sequence ID" value="PXX81752.1"/>
    <property type="molecule type" value="Genomic_DNA"/>
</dbReference>
<keyword evidence="2" id="KW-1185">Reference proteome</keyword>
<accession>A0A318KYU0</accession>
<sequence>MSEVVKFTEEMKATHTILIPYMLPIHFEMIAQCLRKEGYKVELLKTSGRRIVDEGLRSVHNDTCYPALLVIGQMLDALKSGQYDPDKTALMITQTGGGCRASNYIFLLRKALKQSGFPQVPVISVNTSNLESNPGFKLTPNLIMHVLYAAMYGDALMCLANQVKPYEINSQDTQKLLDQWCEEMVRQFDSTRFLHFKKNIKRMIQDFEAIPVSGEKKIKVGIVGEIYMKYAPIGNNYLEDFLIREGMEPVLSGVMDFAMYCLKNNILDVGFYGFSTKTLLVNKTVLALLQRYQNLMIKMINQSRFEAPTPFAKLPAYADGYISTGVKMGEGWLLTCEMLDLIDHGVKNIVCCQPFGCLPNHIVAKGMTRKIKDQYPDSNIVAIDYDPGATEINQENRLKLMLSNARVNAQRDKA</sequence>
<dbReference type="STRING" id="1034346.GCA_000313565_00368"/>
<keyword evidence="1" id="KW-0418">Kinase</keyword>
<keyword evidence="1" id="KW-0808">Transferase</keyword>
<dbReference type="PANTHER" id="PTHR32329">
    <property type="entry name" value="BIFUNCTIONAL PROTEIN [INCLUDES 2-HYDROXYACYL-COA DEHYDRATASE (N-TER) AND ITS ACTIVATOR DOMAIN (C_TERM)-RELATED"/>
    <property type="match status" value="1"/>
</dbReference>
<dbReference type="RefSeq" id="WP_022936669.1">
    <property type="nucleotide sequence ID" value="NZ_CABKRQ010000001.1"/>
</dbReference>
<dbReference type="InterPro" id="IPR051805">
    <property type="entry name" value="Dehydratase_Activator_Redct"/>
</dbReference>
<dbReference type="OrthoDB" id="9802715at2"/>
<dbReference type="Proteomes" id="UP000247612">
    <property type="component" value="Unassembled WGS sequence"/>
</dbReference>
<evidence type="ECO:0000313" key="2">
    <source>
        <dbReference type="Proteomes" id="UP000247612"/>
    </source>
</evidence>
<organism evidence="1 2">
    <name type="scientific">Dielma fastidiosa</name>
    <dbReference type="NCBI Taxonomy" id="1034346"/>
    <lineage>
        <taxon>Bacteria</taxon>
        <taxon>Bacillati</taxon>
        <taxon>Bacillota</taxon>
        <taxon>Erysipelotrichia</taxon>
        <taxon>Erysipelotrichales</taxon>
        <taxon>Erysipelotrichaceae</taxon>
        <taxon>Dielma</taxon>
    </lineage>
</organism>
<reference evidence="1 2" key="1">
    <citation type="submission" date="2018-05" db="EMBL/GenBank/DDBJ databases">
        <title>Genomic Encyclopedia of Type Strains, Phase IV (KMG-IV): sequencing the most valuable type-strain genomes for metagenomic binning, comparative biology and taxonomic classification.</title>
        <authorList>
            <person name="Goeker M."/>
        </authorList>
    </citation>
    <scope>NUCLEOTIDE SEQUENCE [LARGE SCALE GENOMIC DNA]</scope>
    <source>
        <strain evidence="1 2">JC118</strain>
    </source>
</reference>
<dbReference type="PANTHER" id="PTHR32329:SF4">
    <property type="entry name" value="ACTIVATOR OF 2-HYDROXYACYL-COA DEHYDRATASE"/>
    <property type="match status" value="1"/>
</dbReference>
<name>A0A318KYU0_9FIRM</name>
<protein>
    <submittedName>
        <fullName evidence="1">Putative nucleotide-binding protein (Sugar kinase/HSP70/actin superfamily)</fullName>
    </submittedName>
</protein>
<evidence type="ECO:0000313" key="1">
    <source>
        <dbReference type="EMBL" id="PXX81752.1"/>
    </source>
</evidence>
<dbReference type="GO" id="GO:0016301">
    <property type="term" value="F:kinase activity"/>
    <property type="evidence" value="ECO:0007669"/>
    <property type="project" value="UniProtKB-KW"/>
</dbReference>